<dbReference type="RefSeq" id="WP_191175374.1">
    <property type="nucleotide sequence ID" value="NZ_JACWMW010000002.1"/>
</dbReference>
<accession>A0ABR7X4T0</accession>
<dbReference type="InterPro" id="IPR029044">
    <property type="entry name" value="Nucleotide-diphossugar_trans"/>
</dbReference>
<protein>
    <submittedName>
        <fullName evidence="1">Nucleotide-diphospho-sugar transferase</fullName>
    </submittedName>
</protein>
<gene>
    <name evidence="1" type="ORF">IDJ75_09455</name>
</gene>
<keyword evidence="2" id="KW-1185">Reference proteome</keyword>
<keyword evidence="1" id="KW-0808">Transferase</keyword>
<evidence type="ECO:0000313" key="2">
    <source>
        <dbReference type="Proteomes" id="UP000618754"/>
    </source>
</evidence>
<reference evidence="1 2" key="1">
    <citation type="submission" date="2020-09" db="EMBL/GenBank/DDBJ databases">
        <title>Novel species of Mucilaginibacter isolated from a glacier on the Tibetan Plateau.</title>
        <authorList>
            <person name="Liu Q."/>
            <person name="Xin Y.-H."/>
        </authorList>
    </citation>
    <scope>NUCLEOTIDE SEQUENCE [LARGE SCALE GENOMIC DNA]</scope>
    <source>
        <strain evidence="1 2">CGMCC 1.13878</strain>
    </source>
</reference>
<organism evidence="1 2">
    <name type="scientific">Mucilaginibacter rigui</name>
    <dbReference type="NCBI Taxonomy" id="534635"/>
    <lineage>
        <taxon>Bacteria</taxon>
        <taxon>Pseudomonadati</taxon>
        <taxon>Bacteroidota</taxon>
        <taxon>Sphingobacteriia</taxon>
        <taxon>Sphingobacteriales</taxon>
        <taxon>Sphingobacteriaceae</taxon>
        <taxon>Mucilaginibacter</taxon>
    </lineage>
</organism>
<evidence type="ECO:0000313" key="1">
    <source>
        <dbReference type="EMBL" id="MBD1385501.1"/>
    </source>
</evidence>
<proteinExistence type="predicted"/>
<dbReference type="SUPFAM" id="SSF53448">
    <property type="entry name" value="Nucleotide-diphospho-sugar transferases"/>
    <property type="match status" value="1"/>
</dbReference>
<comment type="caution">
    <text evidence="1">The sequence shown here is derived from an EMBL/GenBank/DDBJ whole genome shotgun (WGS) entry which is preliminary data.</text>
</comment>
<sequence length="317" mass="37361">MNAPDNLIYKTKSPVLFIIFNRPDTTQRVFEKIKEAQPSRLYVAADGPRADRPAEPEMCEQARAIIKQVNWPCEVKTLFRESNLGCKEAVSSGITWFFEQEEEGIILEDDCLPANDFFRYCDTMLERYRHDTRIRHIGGCNLQQGQKWGNASYYFSNMTHVWGWAGWRRVWKDYDKELSPYHSNEVRPQLETIFNDRFIVDTWEEFFNYMKADKIDTWDFQLAFLNFFNNSLSTIPNVNLISNIGFGENSTHTTDPDSLNANLPLGTLGEITHPLYVLPQKGADLFTLRYDFNIEARWRKYNHPRYKAKRWFKGLFK</sequence>
<dbReference type="Gene3D" id="3.90.550.10">
    <property type="entry name" value="Spore Coat Polysaccharide Biosynthesis Protein SpsA, Chain A"/>
    <property type="match status" value="1"/>
</dbReference>
<name>A0ABR7X4T0_9SPHI</name>
<dbReference type="Proteomes" id="UP000618754">
    <property type="component" value="Unassembled WGS sequence"/>
</dbReference>
<dbReference type="EMBL" id="JACWMW010000002">
    <property type="protein sequence ID" value="MBD1385501.1"/>
    <property type="molecule type" value="Genomic_DNA"/>
</dbReference>
<dbReference type="GO" id="GO:0016740">
    <property type="term" value="F:transferase activity"/>
    <property type="evidence" value="ECO:0007669"/>
    <property type="project" value="UniProtKB-KW"/>
</dbReference>